<dbReference type="PANTHER" id="PTHR21600">
    <property type="entry name" value="MITOCHONDRIAL RNA PSEUDOURIDINE SYNTHASE"/>
    <property type="match status" value="1"/>
</dbReference>
<dbReference type="CDD" id="cd02869">
    <property type="entry name" value="PseudoU_synth_RluA_like"/>
    <property type="match status" value="1"/>
</dbReference>
<protein>
    <submittedName>
        <fullName evidence="5">RluA family pseudouridine synthase</fullName>
    </submittedName>
</protein>
<dbReference type="GO" id="GO:0009982">
    <property type="term" value="F:pseudouridine synthase activity"/>
    <property type="evidence" value="ECO:0007669"/>
    <property type="project" value="InterPro"/>
</dbReference>
<evidence type="ECO:0000313" key="5">
    <source>
        <dbReference type="EMBL" id="HEN40908.1"/>
    </source>
</evidence>
<sequence length="296" mass="32126">MLTFTIAESDHCRSLESFLRNLLPGAPLAYLGKIVRGGHLTINGRPATPRAILVSGDKVALKESGRTRELLGAEPPSLDILYEDDRIVVVNKPPGLPVHRTAETELTLADLAQDFMSRRGTPVKLRPVNRLDRGTSGATILAKSATSAGIFGRFVKETGLGKLYLAVADGKLPAAGTIDAPLEGKEAQTRYRTLFQGKGSALLLVTPITGRMHQIRKHLALTGHPVRGDRRYRGTPLADYPGHCLHAFLVSFRHPVSGEEIAIHAPLPRHLLDQLRQLSGDFYPALVQSLSDLPSP</sequence>
<dbReference type="InterPro" id="IPR036986">
    <property type="entry name" value="S4_RNA-bd_sf"/>
</dbReference>
<dbReference type="PANTHER" id="PTHR21600:SF44">
    <property type="entry name" value="RIBOSOMAL LARGE SUBUNIT PSEUDOURIDINE SYNTHASE D"/>
    <property type="match status" value="1"/>
</dbReference>
<dbReference type="InterPro" id="IPR020103">
    <property type="entry name" value="PsdUridine_synth_cat_dom_sf"/>
</dbReference>
<gene>
    <name evidence="5" type="ORF">ENQ87_00825</name>
</gene>
<accession>A0A831U221</accession>
<dbReference type="Gene3D" id="3.10.290.10">
    <property type="entry name" value="RNA-binding S4 domain"/>
    <property type="match status" value="1"/>
</dbReference>
<evidence type="ECO:0000256" key="1">
    <source>
        <dbReference type="ARBA" id="ARBA00010876"/>
    </source>
</evidence>
<dbReference type="InterPro" id="IPR050188">
    <property type="entry name" value="RluA_PseudoU_synthase"/>
</dbReference>
<evidence type="ECO:0000259" key="4">
    <source>
        <dbReference type="Pfam" id="PF00849"/>
    </source>
</evidence>
<proteinExistence type="inferred from homology"/>
<dbReference type="EMBL" id="DSOV01000004">
    <property type="protein sequence ID" value="HEN40908.1"/>
    <property type="molecule type" value="Genomic_DNA"/>
</dbReference>
<reference evidence="5" key="1">
    <citation type="journal article" date="2020" name="mSystems">
        <title>Genome- and Community-Level Interaction Insights into Carbon Utilization and Element Cycling Functions of Hydrothermarchaeota in Hydrothermal Sediment.</title>
        <authorList>
            <person name="Zhou Z."/>
            <person name="Liu Y."/>
            <person name="Xu W."/>
            <person name="Pan J."/>
            <person name="Luo Z.H."/>
            <person name="Li M."/>
        </authorList>
    </citation>
    <scope>NUCLEOTIDE SEQUENCE [LARGE SCALE GENOMIC DNA]</scope>
    <source>
        <strain evidence="5">SpSt-349</strain>
    </source>
</reference>
<dbReference type="AlphaFoldDB" id="A0A831U221"/>
<name>A0A831U221_GEOME</name>
<dbReference type="SUPFAM" id="SSF55120">
    <property type="entry name" value="Pseudouridine synthase"/>
    <property type="match status" value="1"/>
</dbReference>
<evidence type="ECO:0000256" key="2">
    <source>
        <dbReference type="ARBA" id="ARBA00023235"/>
    </source>
</evidence>
<comment type="similarity">
    <text evidence="1">Belongs to the pseudouridine synthase RluA family.</text>
</comment>
<organism evidence="5">
    <name type="scientific">Geobacter metallireducens</name>
    <dbReference type="NCBI Taxonomy" id="28232"/>
    <lineage>
        <taxon>Bacteria</taxon>
        <taxon>Pseudomonadati</taxon>
        <taxon>Thermodesulfobacteriota</taxon>
        <taxon>Desulfuromonadia</taxon>
        <taxon>Geobacterales</taxon>
        <taxon>Geobacteraceae</taxon>
        <taxon>Geobacter</taxon>
    </lineage>
</organism>
<dbReference type="GO" id="GO:0140098">
    <property type="term" value="F:catalytic activity, acting on RNA"/>
    <property type="evidence" value="ECO:0007669"/>
    <property type="project" value="UniProtKB-ARBA"/>
</dbReference>
<keyword evidence="2" id="KW-0413">Isomerase</keyword>
<dbReference type="PROSITE" id="PS50889">
    <property type="entry name" value="S4"/>
    <property type="match status" value="1"/>
</dbReference>
<keyword evidence="3" id="KW-0694">RNA-binding</keyword>
<dbReference type="Pfam" id="PF00849">
    <property type="entry name" value="PseudoU_synth_2"/>
    <property type="match status" value="1"/>
</dbReference>
<dbReference type="InterPro" id="IPR006145">
    <property type="entry name" value="PsdUridine_synth_RsuA/RluA"/>
</dbReference>
<feature type="domain" description="Pseudouridine synthase RsuA/RluA-like" evidence="4">
    <location>
        <begin position="87"/>
        <end position="220"/>
    </location>
</feature>
<dbReference type="Gene3D" id="3.30.2350.10">
    <property type="entry name" value="Pseudouridine synthase"/>
    <property type="match status" value="1"/>
</dbReference>
<dbReference type="GO" id="GO:0003723">
    <property type="term" value="F:RNA binding"/>
    <property type="evidence" value="ECO:0007669"/>
    <property type="project" value="UniProtKB-KW"/>
</dbReference>
<evidence type="ECO:0000256" key="3">
    <source>
        <dbReference type="PROSITE-ProRule" id="PRU00182"/>
    </source>
</evidence>
<comment type="caution">
    <text evidence="5">The sequence shown here is derived from an EMBL/GenBank/DDBJ whole genome shotgun (WGS) entry which is preliminary data.</text>
</comment>
<dbReference type="GO" id="GO:0000455">
    <property type="term" value="P:enzyme-directed rRNA pseudouridine synthesis"/>
    <property type="evidence" value="ECO:0007669"/>
    <property type="project" value="TreeGrafter"/>
</dbReference>